<keyword evidence="3" id="KW-1185">Reference proteome</keyword>
<proteinExistence type="predicted"/>
<dbReference type="EMBL" id="CAICTM010000501">
    <property type="protein sequence ID" value="CAB9511765.1"/>
    <property type="molecule type" value="Genomic_DNA"/>
</dbReference>
<evidence type="ECO:0000313" key="3">
    <source>
        <dbReference type="Proteomes" id="UP001153069"/>
    </source>
</evidence>
<dbReference type="AlphaFoldDB" id="A0A9N8HGT2"/>
<evidence type="ECO:0000313" key="2">
    <source>
        <dbReference type="EMBL" id="CAB9511765.1"/>
    </source>
</evidence>
<comment type="caution">
    <text evidence="2">The sequence shown here is derived from an EMBL/GenBank/DDBJ whole genome shotgun (WGS) entry which is preliminary data.</text>
</comment>
<dbReference type="Proteomes" id="UP001153069">
    <property type="component" value="Unassembled WGS sequence"/>
</dbReference>
<name>A0A9N8HGT2_9STRA</name>
<protein>
    <submittedName>
        <fullName evidence="2">Uncharacterized protein</fullName>
    </submittedName>
</protein>
<organism evidence="2 3">
    <name type="scientific">Seminavis robusta</name>
    <dbReference type="NCBI Taxonomy" id="568900"/>
    <lineage>
        <taxon>Eukaryota</taxon>
        <taxon>Sar</taxon>
        <taxon>Stramenopiles</taxon>
        <taxon>Ochrophyta</taxon>
        <taxon>Bacillariophyta</taxon>
        <taxon>Bacillariophyceae</taxon>
        <taxon>Bacillariophycidae</taxon>
        <taxon>Naviculales</taxon>
        <taxon>Naviculaceae</taxon>
        <taxon>Seminavis</taxon>
    </lineage>
</organism>
<accession>A0A9N8HGT2</accession>
<evidence type="ECO:0000256" key="1">
    <source>
        <dbReference type="SAM" id="MobiDB-lite"/>
    </source>
</evidence>
<feature type="region of interest" description="Disordered" evidence="1">
    <location>
        <begin position="1"/>
        <end position="29"/>
    </location>
</feature>
<feature type="compositionally biased region" description="Acidic residues" evidence="1">
    <location>
        <begin position="1"/>
        <end position="19"/>
    </location>
</feature>
<sequence length="90" mass="10614">MDNEKEDEEKKEDEDEKEDEEKKEMAEDEKMIDRLGRNWFTSDGLRHLIEGYHGPGGETILGIKAHHPYNYLCLPKNHAPFFDHMQKGKL</sequence>
<reference evidence="2" key="1">
    <citation type="submission" date="2020-06" db="EMBL/GenBank/DDBJ databases">
        <authorList>
            <consortium name="Plant Systems Biology data submission"/>
        </authorList>
    </citation>
    <scope>NUCLEOTIDE SEQUENCE</scope>
    <source>
        <strain evidence="2">D6</strain>
    </source>
</reference>
<feature type="compositionally biased region" description="Basic and acidic residues" evidence="1">
    <location>
        <begin position="20"/>
        <end position="29"/>
    </location>
</feature>
<gene>
    <name evidence="2" type="ORF">SEMRO_502_G155570.1</name>
</gene>